<protein>
    <submittedName>
        <fullName evidence="2">Uncharacterized protein</fullName>
    </submittedName>
</protein>
<keyword evidence="3" id="KW-1185">Reference proteome</keyword>
<gene>
    <name evidence="2" type="ORF">DVH24_014027</name>
</gene>
<proteinExistence type="predicted"/>
<dbReference type="AlphaFoldDB" id="A0A498JJG9"/>
<feature type="region of interest" description="Disordered" evidence="1">
    <location>
        <begin position="1"/>
        <end position="26"/>
    </location>
</feature>
<evidence type="ECO:0000313" key="2">
    <source>
        <dbReference type="EMBL" id="RXH93451.1"/>
    </source>
</evidence>
<accession>A0A498JJG9</accession>
<evidence type="ECO:0000313" key="3">
    <source>
        <dbReference type="Proteomes" id="UP000290289"/>
    </source>
</evidence>
<reference evidence="2 3" key="1">
    <citation type="submission" date="2018-10" db="EMBL/GenBank/DDBJ databases">
        <title>A high-quality apple genome assembly.</title>
        <authorList>
            <person name="Hu J."/>
        </authorList>
    </citation>
    <scope>NUCLEOTIDE SEQUENCE [LARGE SCALE GENOMIC DNA]</scope>
    <source>
        <strain evidence="3">cv. HFTH1</strain>
        <tissue evidence="2">Young leaf</tissue>
    </source>
</reference>
<evidence type="ECO:0000256" key="1">
    <source>
        <dbReference type="SAM" id="MobiDB-lite"/>
    </source>
</evidence>
<comment type="caution">
    <text evidence="2">The sequence shown here is derived from an EMBL/GenBank/DDBJ whole genome shotgun (WGS) entry which is preliminary data.</text>
</comment>
<organism evidence="2 3">
    <name type="scientific">Malus domestica</name>
    <name type="common">Apple</name>
    <name type="synonym">Pyrus malus</name>
    <dbReference type="NCBI Taxonomy" id="3750"/>
    <lineage>
        <taxon>Eukaryota</taxon>
        <taxon>Viridiplantae</taxon>
        <taxon>Streptophyta</taxon>
        <taxon>Embryophyta</taxon>
        <taxon>Tracheophyta</taxon>
        <taxon>Spermatophyta</taxon>
        <taxon>Magnoliopsida</taxon>
        <taxon>eudicotyledons</taxon>
        <taxon>Gunneridae</taxon>
        <taxon>Pentapetalae</taxon>
        <taxon>rosids</taxon>
        <taxon>fabids</taxon>
        <taxon>Rosales</taxon>
        <taxon>Rosaceae</taxon>
        <taxon>Amygdaloideae</taxon>
        <taxon>Maleae</taxon>
        <taxon>Malus</taxon>
    </lineage>
</organism>
<name>A0A498JJG9_MALDO</name>
<dbReference type="EMBL" id="RDQH01000333">
    <property type="protein sequence ID" value="RXH93451.1"/>
    <property type="molecule type" value="Genomic_DNA"/>
</dbReference>
<sequence length="197" mass="23067">MQQRRRPPITNGRQIMPPESSSHPLLNPPIYRISSISNLRNDSYRRFSGQFLTKSSGIGPRLKSFKCNKDFTIMDVRLECYNSFLQKLEKLRKIWILTTTVEFGLDLDSSVWISNLNPFEGDYIIHRVGKKGKISYGWLYVGMHGYIDRKISLFCWSFILNTCKHVLYEEYLCSFIIDIPFLLLICFLQPRLSSLIL</sequence>
<dbReference type="Proteomes" id="UP000290289">
    <property type="component" value="Chromosome 7"/>
</dbReference>